<dbReference type="EMBL" id="CP019646">
    <property type="protein sequence ID" value="AQQ71028.1"/>
    <property type="molecule type" value="Genomic_DNA"/>
</dbReference>
<proteinExistence type="predicted"/>
<dbReference type="InterPro" id="IPR048482">
    <property type="entry name" value="GH141_ins"/>
</dbReference>
<dbReference type="OrthoDB" id="227157at2"/>
<evidence type="ECO:0000313" key="2">
    <source>
        <dbReference type="EMBL" id="AQQ71028.1"/>
    </source>
</evidence>
<dbReference type="STRING" id="1851148.SMSP2_01392"/>
<keyword evidence="3" id="KW-1185">Reference proteome</keyword>
<dbReference type="Pfam" id="PF21231">
    <property type="entry name" value="GH141_M"/>
    <property type="match status" value="1"/>
</dbReference>
<dbReference type="PANTHER" id="PTHR36453:SF1">
    <property type="entry name" value="RIGHT HANDED BETA HELIX DOMAIN-CONTAINING PROTEIN"/>
    <property type="match status" value="1"/>
</dbReference>
<dbReference type="InterPro" id="IPR006626">
    <property type="entry name" value="PbH1"/>
</dbReference>
<dbReference type="AlphaFoldDB" id="A0A1Q2MEQ9"/>
<accession>A0A1Q2MEQ9</accession>
<dbReference type="PANTHER" id="PTHR36453">
    <property type="entry name" value="SECRETED PROTEIN-RELATED"/>
    <property type="match status" value="1"/>
</dbReference>
<dbReference type="Gene3D" id="2.160.20.10">
    <property type="entry name" value="Single-stranded right-handed beta-helix, Pectin lyase-like"/>
    <property type="match status" value="2"/>
</dbReference>
<dbReference type="SUPFAM" id="SSF51126">
    <property type="entry name" value="Pectin lyase-like"/>
    <property type="match status" value="1"/>
</dbReference>
<organism evidence="2 3">
    <name type="scientific">Limihaloglobus sulfuriphilus</name>
    <dbReference type="NCBI Taxonomy" id="1851148"/>
    <lineage>
        <taxon>Bacteria</taxon>
        <taxon>Pseudomonadati</taxon>
        <taxon>Planctomycetota</taxon>
        <taxon>Phycisphaerae</taxon>
        <taxon>Sedimentisphaerales</taxon>
        <taxon>Sedimentisphaeraceae</taxon>
        <taxon>Limihaloglobus</taxon>
    </lineage>
</organism>
<evidence type="ECO:0000313" key="3">
    <source>
        <dbReference type="Proteomes" id="UP000188181"/>
    </source>
</evidence>
<protein>
    <recommendedName>
        <fullName evidence="1">GH141-like insertion domain-containing protein</fullName>
    </recommendedName>
</protein>
<feature type="domain" description="GH141-like insertion" evidence="1">
    <location>
        <begin position="411"/>
        <end position="549"/>
    </location>
</feature>
<dbReference type="InterPro" id="IPR012334">
    <property type="entry name" value="Pectin_lyas_fold"/>
</dbReference>
<dbReference type="Proteomes" id="UP000188181">
    <property type="component" value="Chromosome"/>
</dbReference>
<evidence type="ECO:0000259" key="1">
    <source>
        <dbReference type="Pfam" id="PF21231"/>
    </source>
</evidence>
<dbReference type="InterPro" id="IPR011050">
    <property type="entry name" value="Pectin_lyase_fold/virulence"/>
</dbReference>
<reference evidence="3" key="1">
    <citation type="submission" date="2017-02" db="EMBL/GenBank/DDBJ databases">
        <title>Comparative genomics and description of representatives of a novel lineage of planctomycetes thriving in anoxic sediments.</title>
        <authorList>
            <person name="Spring S."/>
            <person name="Bunk B."/>
            <person name="Sproer C."/>
        </authorList>
    </citation>
    <scope>NUCLEOTIDE SEQUENCE [LARGE SCALE GENOMIC DNA]</scope>
    <source>
        <strain evidence="3">SM-Chi-D1</strain>
    </source>
</reference>
<name>A0A1Q2MEQ9_9BACT</name>
<sequence length="966" mass="109352">MIKENIMKSRKLSSQLIFAKSLSRAALLILVLAAIHTVPAGEWPRYIDVYRGSTPKLDGILSKGEYDDASLITGVGGWNEQFVSSGAAKHADLSVKCFIKHDGENLFFAFDITDDVLYGIETDRWAPDENPDHVHDLTKAGFPWFGDGVELLINASYTWPKESGKFNYGDARSWQVVCNHSKSLLGGIGKGGLIQGEQRDSPIAWENHEKWIRSGAMKAVTKVKPDKKGYIAEWMVSPQCLQVDKNKEIFWSPQMGIVKMGLNIGIQDLDYYDTAPQNWGRFHHESWWAGERDYRTEPRQWGTMYVHPDYKITTDFYVSVKGKDTYPGTKRKPFFSIKRAQQAVRELTAAGLKNNITVYIKDGTYNITEPLTFIESDGGNIRYTVTYKAYPGHSPLISGGRTISDWQRVKGNLWKTHIPEVKSGKWLFRDLFKDGRRMTIARYPNIDDSYLYIVDINEEKDTVVLPNPLPEGDYWDSEIVVLHLWAESIAKIRSLEKANLIAENPIGYIGHGALDAQVGRKLYLQNSIEFLDKPQEYFLDRKTGTLFYMAAKGENPNRCEFTAPIADKLIVIEGTKNNPVKNLIIEGISFEYTKWLLPEEGFNEGQSGHWGSEWGKIQSKGLPAAIELKYAEGVKFDGCRLAHTGAHGIGLKRGTRENMILGCDIYDIAGNGVMVGQRMKPCSNEIWFNVDWQDPSDAPYKNRISSNTIIKAAQVMHSCVGVFDAYADGTSITHNLIKDLPYIGISIGFNWGYAPTSQKNTFVSYNEICDNMQLMFDGAGIYTLGLQPGTVISNNFIHDVKNAHGLYTDEGSQLILFENNIVYGVGDCAYQHHHGYNNIFRNNIFADARVNYVRRLREDEKQSFWLDRNIFWITGGRVLNGSWTNGLYKFTDNIYWITRGTYPLQFVDMTHGWIGDWQNMGHDQNGMFANPLFKDPQNRDFTMPADSPAVKAGFKPIYLENAGPIK</sequence>
<dbReference type="SMART" id="SM00710">
    <property type="entry name" value="PbH1"/>
    <property type="match status" value="6"/>
</dbReference>
<dbReference type="KEGG" id="pbas:SMSP2_01392"/>
<dbReference type="SUPFAM" id="SSF49344">
    <property type="entry name" value="CBD9-like"/>
    <property type="match status" value="1"/>
</dbReference>
<dbReference type="Gene3D" id="2.60.40.1190">
    <property type="match status" value="1"/>
</dbReference>
<gene>
    <name evidence="2" type="ORF">SMSP2_01392</name>
</gene>